<dbReference type="Pfam" id="PF00903">
    <property type="entry name" value="Glyoxalase"/>
    <property type="match status" value="1"/>
</dbReference>
<dbReference type="InterPro" id="IPR037523">
    <property type="entry name" value="VOC_core"/>
</dbReference>
<dbReference type="EMBL" id="CAICTM010000373">
    <property type="protein sequence ID" value="CAB9509071.1"/>
    <property type="molecule type" value="Genomic_DNA"/>
</dbReference>
<name>A0A9N8DYA7_9STRA</name>
<dbReference type="GO" id="GO:0016787">
    <property type="term" value="F:hydrolase activity"/>
    <property type="evidence" value="ECO:0007669"/>
    <property type="project" value="UniProtKB-KW"/>
</dbReference>
<evidence type="ECO:0000313" key="3">
    <source>
        <dbReference type="Proteomes" id="UP001153069"/>
    </source>
</evidence>
<dbReference type="CDD" id="cd06587">
    <property type="entry name" value="VOC"/>
    <property type="match status" value="1"/>
</dbReference>
<dbReference type="OrthoDB" id="16820at2759"/>
<keyword evidence="3" id="KW-1185">Reference proteome</keyword>
<evidence type="ECO:0000259" key="1">
    <source>
        <dbReference type="PROSITE" id="PS51819"/>
    </source>
</evidence>
<dbReference type="InterPro" id="IPR004360">
    <property type="entry name" value="Glyas_Fos-R_dOase_dom"/>
</dbReference>
<keyword evidence="2" id="KW-0378">Hydrolase</keyword>
<gene>
    <name evidence="2" type="ORF">SEMRO_374_G129150.1</name>
</gene>
<accession>A0A9N8DYA7</accession>
<dbReference type="PROSITE" id="PS51819">
    <property type="entry name" value="VOC"/>
    <property type="match status" value="1"/>
</dbReference>
<dbReference type="SUPFAM" id="SSF54593">
    <property type="entry name" value="Glyoxalase/Bleomycin resistance protein/Dihydroxybiphenyl dioxygenase"/>
    <property type="match status" value="1"/>
</dbReference>
<dbReference type="Proteomes" id="UP001153069">
    <property type="component" value="Unassembled WGS sequence"/>
</dbReference>
<evidence type="ECO:0000313" key="2">
    <source>
        <dbReference type="EMBL" id="CAB9509071.1"/>
    </source>
</evidence>
<reference evidence="2" key="1">
    <citation type="submission" date="2020-06" db="EMBL/GenBank/DDBJ databases">
        <authorList>
            <consortium name="Plant Systems Biology data submission"/>
        </authorList>
    </citation>
    <scope>NUCLEOTIDE SEQUENCE</scope>
    <source>
        <strain evidence="2">D6</strain>
    </source>
</reference>
<dbReference type="Gene3D" id="3.10.180.10">
    <property type="entry name" value="2,3-Dihydroxybiphenyl 1,2-Dioxygenase, domain 1"/>
    <property type="match status" value="1"/>
</dbReference>
<comment type="caution">
    <text evidence="2">The sequence shown here is derived from an EMBL/GenBank/DDBJ whole genome shotgun (WGS) entry which is preliminary data.</text>
</comment>
<dbReference type="InterPro" id="IPR029068">
    <property type="entry name" value="Glyas_Bleomycin-R_OHBP_Dase"/>
</dbReference>
<organism evidence="2 3">
    <name type="scientific">Seminavis robusta</name>
    <dbReference type="NCBI Taxonomy" id="568900"/>
    <lineage>
        <taxon>Eukaryota</taxon>
        <taxon>Sar</taxon>
        <taxon>Stramenopiles</taxon>
        <taxon>Ochrophyta</taxon>
        <taxon>Bacillariophyta</taxon>
        <taxon>Bacillariophyceae</taxon>
        <taxon>Bacillariophycidae</taxon>
        <taxon>Naviculales</taxon>
        <taxon>Naviculaceae</taxon>
        <taxon>Seminavis</taxon>
    </lineage>
</organism>
<protein>
    <submittedName>
        <fullName evidence="2">Nucleoside hydrolase</fullName>
    </submittedName>
</protein>
<proteinExistence type="predicted"/>
<dbReference type="AlphaFoldDB" id="A0A9N8DYA7"/>
<sequence>MESAHPKGHRRARAMRRRGPLRYLLYSWPLRQCLPPFGGGTMTALFVQERNSNRSAPDTKIRSHGTLGIAAISHINVVVNDSIDIGAQYYEEILGFKPAYNADGKMEYRNITNYGFCLDAGFEQGDCRVDIIFLKHEVLNLYLGLFYYYSPFQGNLQLPYFETNDVGGVRHIAVELQDAVKTYHQLKAMNHQGRFVTQDAPVPLDPFPYTFFYWVDKYRIQWEFEQGRPVVYYHIAGITG</sequence>
<feature type="domain" description="VOC" evidence="1">
    <location>
        <begin position="71"/>
        <end position="227"/>
    </location>
</feature>